<name>E0S002_BUTPB</name>
<proteinExistence type="predicted"/>
<dbReference type="HOGENOM" id="CLU_009583_0_3_9"/>
<dbReference type="Pfam" id="PF00534">
    <property type="entry name" value="Glycos_transf_1"/>
    <property type="match status" value="1"/>
</dbReference>
<evidence type="ECO:0000313" key="3">
    <source>
        <dbReference type="EMBL" id="ADL33203.1"/>
    </source>
</evidence>
<keyword evidence="3" id="KW-0808">Transferase</keyword>
<dbReference type="PANTHER" id="PTHR45947">
    <property type="entry name" value="SULFOQUINOVOSYL TRANSFERASE SQD2"/>
    <property type="match status" value="1"/>
</dbReference>
<evidence type="ECO:0000313" key="4">
    <source>
        <dbReference type="Proteomes" id="UP000001299"/>
    </source>
</evidence>
<dbReference type="SUPFAM" id="SSF53756">
    <property type="entry name" value="UDP-Glycosyltransferase/glycogen phosphorylase"/>
    <property type="match status" value="1"/>
</dbReference>
<evidence type="ECO:0000259" key="2">
    <source>
        <dbReference type="Pfam" id="PF13439"/>
    </source>
</evidence>
<dbReference type="Proteomes" id="UP000001299">
    <property type="component" value="Chromosome 1"/>
</dbReference>
<dbReference type="CDD" id="cd03801">
    <property type="entry name" value="GT4_PimA-like"/>
    <property type="match status" value="1"/>
</dbReference>
<dbReference type="KEGG" id="bpb:bpr_I0455"/>
<organism evidence="3 4">
    <name type="scientific">Butyrivibrio proteoclasticus (strain ATCC 51982 / DSM 14932 / B316)</name>
    <name type="common">Clostridium proteoclasticum</name>
    <dbReference type="NCBI Taxonomy" id="515622"/>
    <lineage>
        <taxon>Bacteria</taxon>
        <taxon>Bacillati</taxon>
        <taxon>Bacillota</taxon>
        <taxon>Clostridia</taxon>
        <taxon>Lachnospirales</taxon>
        <taxon>Lachnospiraceae</taxon>
        <taxon>Butyrivibrio</taxon>
    </lineage>
</organism>
<dbReference type="EMBL" id="CP001810">
    <property type="protein sequence ID" value="ADL33203.1"/>
    <property type="molecule type" value="Genomic_DNA"/>
</dbReference>
<protein>
    <submittedName>
        <fullName evidence="3">Glycosyl transferase GT4 family</fullName>
    </submittedName>
</protein>
<dbReference type="eggNOG" id="COG0438">
    <property type="taxonomic scope" value="Bacteria"/>
</dbReference>
<dbReference type="STRING" id="515622.bpr_I0455"/>
<dbReference type="InterPro" id="IPR028098">
    <property type="entry name" value="Glyco_trans_4-like_N"/>
</dbReference>
<evidence type="ECO:0000259" key="1">
    <source>
        <dbReference type="Pfam" id="PF00534"/>
    </source>
</evidence>
<gene>
    <name evidence="3" type="ordered locus">bpr_I0455</name>
</gene>
<keyword evidence="4" id="KW-1185">Reference proteome</keyword>
<feature type="domain" description="Glycosyl transferase family 1" evidence="1">
    <location>
        <begin position="199"/>
        <end position="340"/>
    </location>
</feature>
<dbReference type="InterPro" id="IPR001296">
    <property type="entry name" value="Glyco_trans_1"/>
</dbReference>
<dbReference type="GO" id="GO:0016757">
    <property type="term" value="F:glycosyltransferase activity"/>
    <property type="evidence" value="ECO:0007669"/>
    <property type="project" value="InterPro"/>
</dbReference>
<sequence>MKKVLHLLSGGGAGGIEVLCEQIGLRGEYCHEFCFLFSAGIIADRMKEKGITTYDLSSEGFMGKRSRLKETFLEGGYDAVVVHHEGVKIYYLYEMLIRLAEREKLLEVTFIKYLHCAFDEGVFYTGNWIEDRIHHFMLGRTLNDSDHIVAVSEFARDSYVDEYGIDGAKIKVVYNGIDVTKSAFREKTDSLGAEDASRDSSHLLYIGRVVQEKGLEVLLRAMALLKDRGVKTQLDILGDGDARTSLEKLSTDLGISQNVVFHGVVMEKEVYYKAAGIFVYPSTCLEAFGISVIEAMNEGLVCIASRIGGIPEIMSDDSQGILFEAGSVGALADAIVEAQRRCSADFYEDYREKIIERAAEFDIEKSVGELEVLI</sequence>
<dbReference type="Gene3D" id="3.40.50.2000">
    <property type="entry name" value="Glycogen Phosphorylase B"/>
    <property type="match status" value="2"/>
</dbReference>
<accession>E0S002</accession>
<dbReference type="PANTHER" id="PTHR45947:SF3">
    <property type="entry name" value="SULFOQUINOVOSYL TRANSFERASE SQD2"/>
    <property type="match status" value="1"/>
</dbReference>
<dbReference type="RefSeq" id="WP_013279860.1">
    <property type="nucleotide sequence ID" value="NC_014387.1"/>
</dbReference>
<dbReference type="InterPro" id="IPR050194">
    <property type="entry name" value="Glycosyltransferase_grp1"/>
</dbReference>
<feature type="domain" description="Glycosyltransferase subfamily 4-like N-terminal" evidence="2">
    <location>
        <begin position="65"/>
        <end position="180"/>
    </location>
</feature>
<reference evidence="3 4" key="1">
    <citation type="journal article" date="2010" name="PLoS ONE">
        <title>The glycobiome of the rumen bacterium Butyrivibrio proteoclasticus B316(T) highlights adaptation to a polysaccharide-rich environment.</title>
        <authorList>
            <person name="Kelly W.J."/>
            <person name="Leahy S.C."/>
            <person name="Altermann E."/>
            <person name="Yeoman C.J."/>
            <person name="Dunne J.C."/>
            <person name="Kong Z."/>
            <person name="Pacheco D.M."/>
            <person name="Li D."/>
            <person name="Noel S.J."/>
            <person name="Moon C.D."/>
            <person name="Cookson A.L."/>
            <person name="Attwood G.T."/>
        </authorList>
    </citation>
    <scope>NUCLEOTIDE SEQUENCE [LARGE SCALE GENOMIC DNA]</scope>
    <source>
        <strain evidence="4">ATCC 51982 / DSM 14932 / B316</strain>
    </source>
</reference>
<dbReference type="Pfam" id="PF13439">
    <property type="entry name" value="Glyco_transf_4"/>
    <property type="match status" value="1"/>
</dbReference>
<dbReference type="CAZy" id="GT4">
    <property type="family name" value="Glycosyltransferase Family 4"/>
</dbReference>
<dbReference type="AlphaFoldDB" id="E0S002"/>